<feature type="domain" description="AB hydrolase-1" evidence="2">
    <location>
        <begin position="45"/>
        <end position="138"/>
    </location>
</feature>
<dbReference type="Gene3D" id="3.40.50.1820">
    <property type="entry name" value="alpha/beta hydrolase"/>
    <property type="match status" value="1"/>
</dbReference>
<dbReference type="AlphaFoldDB" id="A0A6J6FB33"/>
<protein>
    <submittedName>
        <fullName evidence="3">Unannotated protein</fullName>
    </submittedName>
</protein>
<keyword evidence="1" id="KW-0378">Hydrolase</keyword>
<dbReference type="PANTHER" id="PTHR48081">
    <property type="entry name" value="AB HYDROLASE SUPERFAMILY PROTEIN C4A8.06C"/>
    <property type="match status" value="1"/>
</dbReference>
<accession>A0A6J6FB33</accession>
<dbReference type="SUPFAM" id="SSF53474">
    <property type="entry name" value="alpha/beta-Hydrolases"/>
    <property type="match status" value="1"/>
</dbReference>
<evidence type="ECO:0000259" key="2">
    <source>
        <dbReference type="Pfam" id="PF12697"/>
    </source>
</evidence>
<dbReference type="GO" id="GO:0016787">
    <property type="term" value="F:hydrolase activity"/>
    <property type="evidence" value="ECO:0007669"/>
    <property type="project" value="UniProtKB-KW"/>
</dbReference>
<dbReference type="EMBL" id="CAEZUD010000008">
    <property type="protein sequence ID" value="CAB4585457.1"/>
    <property type="molecule type" value="Genomic_DNA"/>
</dbReference>
<dbReference type="InterPro" id="IPR029058">
    <property type="entry name" value="AB_hydrolase_fold"/>
</dbReference>
<dbReference type="InterPro" id="IPR000073">
    <property type="entry name" value="AB_hydrolase_1"/>
</dbReference>
<reference evidence="3" key="1">
    <citation type="submission" date="2020-05" db="EMBL/GenBank/DDBJ databases">
        <authorList>
            <person name="Chiriac C."/>
            <person name="Salcher M."/>
            <person name="Ghai R."/>
            <person name="Kavagutti S V."/>
        </authorList>
    </citation>
    <scope>NUCLEOTIDE SEQUENCE</scope>
</reference>
<proteinExistence type="predicted"/>
<evidence type="ECO:0000313" key="3">
    <source>
        <dbReference type="EMBL" id="CAB4585457.1"/>
    </source>
</evidence>
<dbReference type="Pfam" id="PF12697">
    <property type="entry name" value="Abhydrolase_6"/>
    <property type="match status" value="1"/>
</dbReference>
<dbReference type="PANTHER" id="PTHR48081:SF33">
    <property type="entry name" value="KYNURENINE FORMAMIDASE"/>
    <property type="match status" value="1"/>
</dbReference>
<organism evidence="3">
    <name type="scientific">freshwater metagenome</name>
    <dbReference type="NCBI Taxonomy" id="449393"/>
    <lineage>
        <taxon>unclassified sequences</taxon>
        <taxon>metagenomes</taxon>
        <taxon>ecological metagenomes</taxon>
    </lineage>
</organism>
<dbReference type="InterPro" id="IPR050300">
    <property type="entry name" value="GDXG_lipolytic_enzyme"/>
</dbReference>
<name>A0A6J6FB33_9ZZZZ</name>
<gene>
    <name evidence="3" type="ORF">UFOPK1778_00300</name>
</gene>
<evidence type="ECO:0000256" key="1">
    <source>
        <dbReference type="ARBA" id="ARBA00022801"/>
    </source>
</evidence>
<sequence length="232" mass="25271">MTEEDRSVFELEVHSGDSTTSFGADADQVIEQYAPSMPAIGDIALIHGGYWRPEYDRAHLRPFAQALADAGWRTHLVEYRRIPGKPDATIEDIKSALDAIGECIVIGHSAGGHLALAVHSHESVRAVIALAPVSDLVVGDAENYDDGAISEFLGEPATERLDINPQSNPLTKPAVLIHGHDDIRVPVSQSRNFLSAHPAAGYIELEATGHFELIDPRHDTFKLIITELKKFA</sequence>